<keyword evidence="2" id="KW-1003">Cell membrane</keyword>
<evidence type="ECO:0000256" key="8">
    <source>
        <dbReference type="SAM" id="Phobius"/>
    </source>
</evidence>
<evidence type="ECO:0000256" key="2">
    <source>
        <dbReference type="ARBA" id="ARBA00022475"/>
    </source>
</evidence>
<evidence type="ECO:0000256" key="6">
    <source>
        <dbReference type="ARBA" id="ARBA00023136"/>
    </source>
</evidence>
<keyword evidence="11" id="KW-1185">Reference proteome</keyword>
<reference evidence="10 11" key="1">
    <citation type="journal article" date="2018" name="ISME J.">
        <title>Endosymbiont genomes yield clues of tubeworm success.</title>
        <authorList>
            <person name="Li Y."/>
            <person name="Liles M.R."/>
            <person name="Halanych K.M."/>
        </authorList>
    </citation>
    <scope>NUCLEOTIDE SEQUENCE [LARGE SCALE GENOMIC DNA]</scope>
    <source>
        <strain evidence="10">A1464</strain>
    </source>
</reference>
<evidence type="ECO:0000256" key="4">
    <source>
        <dbReference type="ARBA" id="ARBA00022989"/>
    </source>
</evidence>
<evidence type="ECO:0000313" key="11">
    <source>
        <dbReference type="Proteomes" id="UP000254266"/>
    </source>
</evidence>
<dbReference type="EMBL" id="QFXC01000002">
    <property type="protein sequence ID" value="RDH86010.1"/>
    <property type="molecule type" value="Genomic_DNA"/>
</dbReference>
<keyword evidence="5" id="KW-0560">Oxidoreductase</keyword>
<dbReference type="InterPro" id="IPR052175">
    <property type="entry name" value="ComplexI-like_HydComp"/>
</dbReference>
<feature type="transmembrane region" description="Helical" evidence="8">
    <location>
        <begin position="68"/>
        <end position="89"/>
    </location>
</feature>
<feature type="transmembrane region" description="Helical" evidence="8">
    <location>
        <begin position="296"/>
        <end position="315"/>
    </location>
</feature>
<name>A0A370DN66_9GAMM</name>
<evidence type="ECO:0000256" key="5">
    <source>
        <dbReference type="ARBA" id="ARBA00023002"/>
    </source>
</evidence>
<evidence type="ECO:0000256" key="1">
    <source>
        <dbReference type="ARBA" id="ARBA00004651"/>
    </source>
</evidence>
<evidence type="ECO:0000313" key="10">
    <source>
        <dbReference type="EMBL" id="RDH86010.1"/>
    </source>
</evidence>
<feature type="transmembrane region" description="Helical" evidence="8">
    <location>
        <begin position="545"/>
        <end position="565"/>
    </location>
</feature>
<dbReference type="PANTHER" id="PTHR42682:SF4">
    <property type="entry name" value="NADH-UBIQUINONE_PLASTOQUINONE"/>
    <property type="match status" value="1"/>
</dbReference>
<comment type="subcellular location">
    <subcellularLocation>
        <location evidence="1">Cell membrane</location>
        <topology evidence="1">Multi-pass membrane protein</topology>
    </subcellularLocation>
    <subcellularLocation>
        <location evidence="7">Membrane</location>
        <topology evidence="7">Multi-pass membrane protein</topology>
    </subcellularLocation>
</comment>
<feature type="transmembrane region" description="Helical" evidence="8">
    <location>
        <begin position="213"/>
        <end position="235"/>
    </location>
</feature>
<feature type="transmembrane region" description="Helical" evidence="8">
    <location>
        <begin position="414"/>
        <end position="433"/>
    </location>
</feature>
<dbReference type="GO" id="GO:0005886">
    <property type="term" value="C:plasma membrane"/>
    <property type="evidence" value="ECO:0007669"/>
    <property type="project" value="UniProtKB-SubCell"/>
</dbReference>
<feature type="transmembrane region" description="Helical" evidence="8">
    <location>
        <begin position="336"/>
        <end position="353"/>
    </location>
</feature>
<dbReference type="GO" id="GO:0016491">
    <property type="term" value="F:oxidoreductase activity"/>
    <property type="evidence" value="ECO:0007669"/>
    <property type="project" value="UniProtKB-KW"/>
</dbReference>
<keyword evidence="4 8" id="KW-1133">Transmembrane helix</keyword>
<accession>A0A370DN66</accession>
<comment type="caution">
    <text evidence="10">The sequence shown here is derived from an EMBL/GenBank/DDBJ whole genome shotgun (WGS) entry which is preliminary data.</text>
</comment>
<feature type="transmembrane region" description="Helical" evidence="8">
    <location>
        <begin position="241"/>
        <end position="259"/>
    </location>
</feature>
<sequence>MWMLEIPPFLPFFIGALIAALTRGVLRNVIMIAIPIVSGLHLWMVPEGIHLQFAFLDYQLITYRADKLSLMFGYVFHIAAFIGIIYSLHVRDTMQQVAAMLYAGSGLGAVFAGDLLTLFVFWELLAFTSVFLIWARRTQSAYDAGMRYLIIQVLSGVILLAGTLFYAAEHGTLEFGHIGLEGIAGWLIFIAFGIKCAFPMAHNWLTDAYPEATVTGTVFLSAFTTKVAVYALARGYPGTELLVYIGAAMTCFPIFFAVIENDLRRVLAYSLINQVGFMVVGIGIGTALAINGAVSHAFNDVIFKGLLFMSMGAVLHMTGRINGSDLGGLYKTMPKTTVLCIVGAASISAFPLFSGFVSKSMVMSAALQEGYDWIWLMLLFASAGVFHHAGIKIPYFAFFAHDSGIRASDPPNNMLLAMFIAAVLCIAIGFYPAALYSLLPYDTGYNPYDATHVLAQTQLLFFSALAFVWLNLRGMYPPELRSTNLDFDWIYRRAFPVALQNIFSVIWKTDCALRHAFLVRLNHSLTFISQINGGASRLLSRTYPVGSMVMWVAVILATYLFLSFITH</sequence>
<evidence type="ECO:0000259" key="9">
    <source>
        <dbReference type="Pfam" id="PF00361"/>
    </source>
</evidence>
<dbReference type="AlphaFoldDB" id="A0A370DN66"/>
<dbReference type="NCBIfam" id="NF009310">
    <property type="entry name" value="PRK12668.1"/>
    <property type="match status" value="1"/>
</dbReference>
<evidence type="ECO:0000256" key="7">
    <source>
        <dbReference type="RuleBase" id="RU000320"/>
    </source>
</evidence>
<dbReference type="PANTHER" id="PTHR42682">
    <property type="entry name" value="HYDROGENASE-4 COMPONENT F"/>
    <property type="match status" value="1"/>
</dbReference>
<proteinExistence type="predicted"/>
<feature type="transmembrane region" description="Helical" evidence="8">
    <location>
        <begin position="453"/>
        <end position="472"/>
    </location>
</feature>
<dbReference type="Pfam" id="PF00361">
    <property type="entry name" value="Proton_antipo_M"/>
    <property type="match status" value="1"/>
</dbReference>
<protein>
    <submittedName>
        <fullName evidence="10">Na(+)/H(+) antiporter subunit D</fullName>
    </submittedName>
</protein>
<keyword evidence="6 8" id="KW-0472">Membrane</keyword>
<organism evidence="10 11">
    <name type="scientific">endosymbiont of Galathealinum brachiosum</name>
    <dbReference type="NCBI Taxonomy" id="2200906"/>
    <lineage>
        <taxon>Bacteria</taxon>
        <taxon>Pseudomonadati</taxon>
        <taxon>Pseudomonadota</taxon>
        <taxon>Gammaproteobacteria</taxon>
        <taxon>sulfur-oxidizing symbionts</taxon>
    </lineage>
</organism>
<feature type="domain" description="NADH:quinone oxidoreductase/Mrp antiporter transmembrane" evidence="9">
    <location>
        <begin position="112"/>
        <end position="382"/>
    </location>
</feature>
<feature type="transmembrane region" description="Helical" evidence="8">
    <location>
        <begin position="373"/>
        <end position="393"/>
    </location>
</feature>
<keyword evidence="3 7" id="KW-0812">Transmembrane</keyword>
<feature type="transmembrane region" description="Helical" evidence="8">
    <location>
        <begin position="183"/>
        <end position="201"/>
    </location>
</feature>
<feature type="transmembrane region" description="Helical" evidence="8">
    <location>
        <begin position="146"/>
        <end position="168"/>
    </location>
</feature>
<dbReference type="InterPro" id="IPR001750">
    <property type="entry name" value="ND/Mrp_TM"/>
</dbReference>
<feature type="transmembrane region" description="Helical" evidence="8">
    <location>
        <begin position="9"/>
        <end position="26"/>
    </location>
</feature>
<feature type="transmembrane region" description="Helical" evidence="8">
    <location>
        <begin position="109"/>
        <end position="134"/>
    </location>
</feature>
<evidence type="ECO:0000256" key="3">
    <source>
        <dbReference type="ARBA" id="ARBA00022692"/>
    </source>
</evidence>
<gene>
    <name evidence="10" type="ORF">DIZ80_00620</name>
</gene>
<dbReference type="Proteomes" id="UP000254266">
    <property type="component" value="Unassembled WGS sequence"/>
</dbReference>
<feature type="transmembrane region" description="Helical" evidence="8">
    <location>
        <begin position="266"/>
        <end position="290"/>
    </location>
</feature>